<dbReference type="InterPro" id="IPR004119">
    <property type="entry name" value="EcKL"/>
</dbReference>
<dbReference type="Pfam" id="PF02958">
    <property type="entry name" value="EcKL"/>
    <property type="match status" value="1"/>
</dbReference>
<feature type="domain" description="CHK kinase-like" evidence="1">
    <location>
        <begin position="131"/>
        <end position="323"/>
    </location>
</feature>
<dbReference type="SMART" id="SM00587">
    <property type="entry name" value="CHK"/>
    <property type="match status" value="1"/>
</dbReference>
<evidence type="ECO:0000313" key="2">
    <source>
        <dbReference type="EMBL" id="CAD7091896.1"/>
    </source>
</evidence>
<keyword evidence="3" id="KW-1185">Reference proteome</keyword>
<dbReference type="Gene3D" id="3.90.1200.10">
    <property type="match status" value="1"/>
</dbReference>
<proteinExistence type="predicted"/>
<evidence type="ECO:0000259" key="1">
    <source>
        <dbReference type="SMART" id="SM00587"/>
    </source>
</evidence>
<dbReference type="OMA" id="WVTAEIF"/>
<dbReference type="EMBL" id="LR899014">
    <property type="protein sequence ID" value="CAD7091896.1"/>
    <property type="molecule type" value="Genomic_DNA"/>
</dbReference>
<gene>
    <name evidence="2" type="ORF">HERILL_LOCUS14294</name>
</gene>
<sequence length="410" mass="47019">MAGNVVDEGIKLVTEELFHDILEKQFGKCTIKKFTVANTSGAGENYACSLYRITVEVEKEDGTETQVNYIAKMVPPNDPNIQMKRCLVIFPKEAAMYGKVIPKLEEIFQENDIKIIFGPKCWKTVDHLEMLIMEDLGARKFTNADRLNGMDMQHAKAVLSKLAQFHAASACVLEKSDSSAKQLLSSISSEEAFSFFRAIQPMLWGNIVKHLRMWKTCQEYVDRIEGMVNRIGDLFTDVYTPKPDEFNVILHGDLWVNNIMFQHDEKGLPTEVLFVDYQMSRYGSPVQDLMYFILSSTEYSIKVKEFDFMIKYYYRELVKNLKLLKYPKAPPTLIDLHVALVKKCYFGISVSTGVMPMALLDPNENANMENFVKDDETGSQFKQDMYLNPRLIRACESIFPFLENKGAFHV</sequence>
<dbReference type="AlphaFoldDB" id="A0A7R8Z0U7"/>
<name>A0A7R8Z0U7_HERIL</name>
<accession>A0A7R8Z0U7</accession>
<dbReference type="Proteomes" id="UP000594454">
    <property type="component" value="Chromosome 6"/>
</dbReference>
<evidence type="ECO:0000313" key="3">
    <source>
        <dbReference type="Proteomes" id="UP000594454"/>
    </source>
</evidence>
<dbReference type="PANTHER" id="PTHR11012:SF6">
    <property type="entry name" value="CHK DOMAIN OV1-RELATED"/>
    <property type="match status" value="1"/>
</dbReference>
<dbReference type="InterPro" id="IPR015897">
    <property type="entry name" value="CHK_kinase-like"/>
</dbReference>
<reference evidence="2 3" key="1">
    <citation type="submission" date="2020-11" db="EMBL/GenBank/DDBJ databases">
        <authorList>
            <person name="Wallbank WR R."/>
            <person name="Pardo Diaz C."/>
            <person name="Kozak K."/>
            <person name="Martin S."/>
            <person name="Jiggins C."/>
            <person name="Moest M."/>
            <person name="Warren A I."/>
            <person name="Generalovic N T."/>
            <person name="Byers J.R.P. K."/>
            <person name="Montejo-Kovacevich G."/>
            <person name="Yen C E."/>
        </authorList>
    </citation>
    <scope>NUCLEOTIDE SEQUENCE [LARGE SCALE GENOMIC DNA]</scope>
</reference>
<dbReference type="PANTHER" id="PTHR11012">
    <property type="entry name" value="PROTEIN KINASE-LIKE DOMAIN-CONTAINING"/>
    <property type="match status" value="1"/>
</dbReference>
<dbReference type="InParanoid" id="A0A7R8Z0U7"/>
<dbReference type="SUPFAM" id="SSF56112">
    <property type="entry name" value="Protein kinase-like (PK-like)"/>
    <property type="match status" value="1"/>
</dbReference>
<dbReference type="InterPro" id="IPR011009">
    <property type="entry name" value="Kinase-like_dom_sf"/>
</dbReference>
<protein>
    <recommendedName>
        <fullName evidence="1">CHK kinase-like domain-containing protein</fullName>
    </recommendedName>
</protein>
<dbReference type="OrthoDB" id="191037at2759"/>
<organism evidence="2 3">
    <name type="scientific">Hermetia illucens</name>
    <name type="common">Black soldier fly</name>
    <dbReference type="NCBI Taxonomy" id="343691"/>
    <lineage>
        <taxon>Eukaryota</taxon>
        <taxon>Metazoa</taxon>
        <taxon>Ecdysozoa</taxon>
        <taxon>Arthropoda</taxon>
        <taxon>Hexapoda</taxon>
        <taxon>Insecta</taxon>
        <taxon>Pterygota</taxon>
        <taxon>Neoptera</taxon>
        <taxon>Endopterygota</taxon>
        <taxon>Diptera</taxon>
        <taxon>Brachycera</taxon>
        <taxon>Stratiomyomorpha</taxon>
        <taxon>Stratiomyidae</taxon>
        <taxon>Hermetiinae</taxon>
        <taxon>Hermetia</taxon>
    </lineage>
</organism>